<reference evidence="9 10" key="1">
    <citation type="journal article" date="2018" name="PLoS ONE">
        <title>The draft genome of Kipferlia bialata reveals reductive genome evolution in fornicate parasites.</title>
        <authorList>
            <person name="Tanifuji G."/>
            <person name="Takabayashi S."/>
            <person name="Kume K."/>
            <person name="Takagi M."/>
            <person name="Nakayama T."/>
            <person name="Kamikawa R."/>
            <person name="Inagaki Y."/>
            <person name="Hashimoto T."/>
        </authorList>
    </citation>
    <scope>NUCLEOTIDE SEQUENCE [LARGE SCALE GENOMIC DNA]</scope>
    <source>
        <strain evidence="9">NY0173</strain>
    </source>
</reference>
<feature type="region of interest" description="Disordered" evidence="5">
    <location>
        <begin position="275"/>
        <end position="361"/>
    </location>
</feature>
<evidence type="ECO:0000259" key="8">
    <source>
        <dbReference type="PROSITE" id="PS51294"/>
    </source>
</evidence>
<feature type="domain" description="HTH myb-type" evidence="8">
    <location>
        <begin position="45"/>
        <end position="95"/>
    </location>
</feature>
<dbReference type="PROSITE" id="PS50090">
    <property type="entry name" value="MYB_LIKE"/>
    <property type="match status" value="1"/>
</dbReference>
<sequence>MRQGTRPFHTISEVPQEYLLTPKEVLSLIQSLCPSAPPRTSSTYKRCWDDGEHQAFIEGLKRHGRSKWKEISLSIPTRTPAQVQSHAQKFFLRLQREGTPVSSITGNEEDNEVAPRIAARSHHNKGINKGAKKTKPRGKARGKATTRSKGKGASGSCATPPSPSPSSSPSASGTPIPTRRSSLRLSASATARTGRKRAPPSPDSDCYEDETLTVEDGDALYVPRSAALASPWRQARLRGSRVQRSALTTQISTQRKTLLDDTAGDALMPFNIVAGLGSTPAPVYTQGERERERQGEREALCPEESESETESEYGAGSEGDTDARGVVSGVYGVVSEDSEVSDFGTPERERERGPTPSLAPSLSPFLFSNDAYGYGYESDVEEAPSDAFRRSLTPGYGSLPPLPVPVGAGIGCDMDIYPPHGMDPVMYGSGYPSHLLSVYSASPHPHPLSLSTPIVVSPDLSCIPVSDVMPSPSRPCSPNGFTAYAHTPLTPTGFRVGAGLW</sequence>
<dbReference type="Proteomes" id="UP000265618">
    <property type="component" value="Unassembled WGS sequence"/>
</dbReference>
<dbReference type="OrthoDB" id="118550at2759"/>
<feature type="compositionally biased region" description="Basic residues" evidence="5">
    <location>
        <begin position="119"/>
        <end position="150"/>
    </location>
</feature>
<evidence type="ECO:0000256" key="5">
    <source>
        <dbReference type="SAM" id="MobiDB-lite"/>
    </source>
</evidence>
<evidence type="ECO:0000313" key="9">
    <source>
        <dbReference type="EMBL" id="GIQ88406.1"/>
    </source>
</evidence>
<keyword evidence="1" id="KW-0805">Transcription regulation</keyword>
<dbReference type="GO" id="GO:0003677">
    <property type="term" value="F:DNA binding"/>
    <property type="evidence" value="ECO:0007669"/>
    <property type="project" value="UniProtKB-KW"/>
</dbReference>
<keyword evidence="3" id="KW-0804">Transcription</keyword>
<dbReference type="PANTHER" id="PTHR12802">
    <property type="entry name" value="SWI/SNF COMPLEX-RELATED"/>
    <property type="match status" value="1"/>
</dbReference>
<feature type="compositionally biased region" description="Acidic residues" evidence="5">
    <location>
        <begin position="301"/>
        <end position="311"/>
    </location>
</feature>
<dbReference type="InterPro" id="IPR001005">
    <property type="entry name" value="SANT/Myb"/>
</dbReference>
<name>A0A9K3GN28_9EUKA</name>
<feature type="compositionally biased region" description="Low complexity" evidence="5">
    <location>
        <begin position="325"/>
        <end position="335"/>
    </location>
</feature>
<feature type="domain" description="SANT" evidence="7">
    <location>
        <begin position="43"/>
        <end position="95"/>
    </location>
</feature>
<evidence type="ECO:0000256" key="3">
    <source>
        <dbReference type="ARBA" id="ARBA00023163"/>
    </source>
</evidence>
<keyword evidence="2" id="KW-0238">DNA-binding</keyword>
<evidence type="ECO:0000256" key="2">
    <source>
        <dbReference type="ARBA" id="ARBA00023125"/>
    </source>
</evidence>
<dbReference type="InterPro" id="IPR017884">
    <property type="entry name" value="SANT_dom"/>
</dbReference>
<dbReference type="InterPro" id="IPR009057">
    <property type="entry name" value="Homeodomain-like_sf"/>
</dbReference>
<keyword evidence="10" id="KW-1185">Reference proteome</keyword>
<dbReference type="EMBL" id="BDIP01004043">
    <property type="protein sequence ID" value="GIQ88406.1"/>
    <property type="molecule type" value="Genomic_DNA"/>
</dbReference>
<feature type="domain" description="Myb-like" evidence="6">
    <location>
        <begin position="40"/>
        <end position="91"/>
    </location>
</feature>
<evidence type="ECO:0000313" key="10">
    <source>
        <dbReference type="Proteomes" id="UP000265618"/>
    </source>
</evidence>
<dbReference type="PROSITE" id="PS51293">
    <property type="entry name" value="SANT"/>
    <property type="match status" value="1"/>
</dbReference>
<dbReference type="SUPFAM" id="SSF46689">
    <property type="entry name" value="Homeodomain-like"/>
    <property type="match status" value="1"/>
</dbReference>
<dbReference type="NCBIfam" id="TIGR01557">
    <property type="entry name" value="myb_SHAQKYF"/>
    <property type="match status" value="1"/>
</dbReference>
<dbReference type="PROSITE" id="PS51294">
    <property type="entry name" value="HTH_MYB"/>
    <property type="match status" value="1"/>
</dbReference>
<feature type="compositionally biased region" description="Low complexity" evidence="5">
    <location>
        <begin position="167"/>
        <end position="192"/>
    </location>
</feature>
<gene>
    <name evidence="9" type="ORF">KIPB_010649</name>
</gene>
<dbReference type="Pfam" id="PF00249">
    <property type="entry name" value="Myb_DNA-binding"/>
    <property type="match status" value="1"/>
</dbReference>
<accession>A0A9K3GN28</accession>
<comment type="caution">
    <text evidence="9">The sequence shown here is derived from an EMBL/GenBank/DDBJ whole genome shotgun (WGS) entry which is preliminary data.</text>
</comment>
<keyword evidence="4" id="KW-0539">Nucleus</keyword>
<feature type="region of interest" description="Disordered" evidence="5">
    <location>
        <begin position="101"/>
        <end position="208"/>
    </location>
</feature>
<evidence type="ECO:0000256" key="1">
    <source>
        <dbReference type="ARBA" id="ARBA00023015"/>
    </source>
</evidence>
<organism evidence="9 10">
    <name type="scientific">Kipferlia bialata</name>
    <dbReference type="NCBI Taxonomy" id="797122"/>
    <lineage>
        <taxon>Eukaryota</taxon>
        <taxon>Metamonada</taxon>
        <taxon>Carpediemonas-like organisms</taxon>
        <taxon>Kipferlia</taxon>
    </lineage>
</organism>
<feature type="compositionally biased region" description="Basic and acidic residues" evidence="5">
    <location>
        <begin position="287"/>
        <end position="300"/>
    </location>
</feature>
<proteinExistence type="predicted"/>
<evidence type="ECO:0000259" key="7">
    <source>
        <dbReference type="PROSITE" id="PS51293"/>
    </source>
</evidence>
<dbReference type="InterPro" id="IPR006447">
    <property type="entry name" value="Myb_dom_plants"/>
</dbReference>
<dbReference type="SMART" id="SM00717">
    <property type="entry name" value="SANT"/>
    <property type="match status" value="1"/>
</dbReference>
<evidence type="ECO:0000256" key="4">
    <source>
        <dbReference type="ARBA" id="ARBA00023242"/>
    </source>
</evidence>
<protein>
    <submittedName>
        <fullName evidence="9">Uncharacterized protein</fullName>
    </submittedName>
</protein>
<dbReference type="CDD" id="cd00167">
    <property type="entry name" value="SANT"/>
    <property type="match status" value="1"/>
</dbReference>
<dbReference type="InterPro" id="IPR017930">
    <property type="entry name" value="Myb_dom"/>
</dbReference>
<evidence type="ECO:0000259" key="6">
    <source>
        <dbReference type="PROSITE" id="PS50090"/>
    </source>
</evidence>
<dbReference type="AlphaFoldDB" id="A0A9K3GN28"/>
<dbReference type="Gene3D" id="1.10.10.60">
    <property type="entry name" value="Homeodomain-like"/>
    <property type="match status" value="1"/>
</dbReference>